<reference evidence="2 3" key="1">
    <citation type="submission" date="2014-06" db="EMBL/GenBank/DDBJ databases">
        <title>The Genome of the Aflatoxigenic Filamentous Fungus Aspergillus nomius.</title>
        <authorList>
            <person name="Moore M.G."/>
            <person name="Shannon B.M."/>
            <person name="Brian M.M."/>
        </authorList>
    </citation>
    <scope>NUCLEOTIDE SEQUENCE [LARGE SCALE GENOMIC DNA]</scope>
    <source>
        <strain evidence="2 3">NRRL 13137</strain>
    </source>
</reference>
<dbReference type="Proteomes" id="UP000037505">
    <property type="component" value="Unassembled WGS sequence"/>
</dbReference>
<proteinExistence type="predicted"/>
<evidence type="ECO:0000313" key="3">
    <source>
        <dbReference type="Proteomes" id="UP000037505"/>
    </source>
</evidence>
<dbReference type="GeneID" id="26809460"/>
<accession>A0A0L1IZ70</accession>
<feature type="region of interest" description="Disordered" evidence="1">
    <location>
        <begin position="40"/>
        <end position="101"/>
    </location>
</feature>
<sequence length="197" mass="22731">MGLSVQEMCQQDEQFELLLEAIDSASRGTLQSILKAVCRRDQSTRDRVSKSLLITDDQVRSPSPSDDEEEDDGSVNSDDEQSEDEKSHPKPRSSNQQTAGSKRLRQRYAYCENCEQEFDVTQNTSTSCKYHPGYCYPDGDFFVDDDYYNNGEYDHGEMLEEYPKGYIYECCDQRGDEEGCTVERHSERVSSKRQKIY</sequence>
<gene>
    <name evidence="2" type="ORF">ANOM_007656</name>
</gene>
<feature type="compositionally biased region" description="Acidic residues" evidence="1">
    <location>
        <begin position="65"/>
        <end position="83"/>
    </location>
</feature>
<protein>
    <submittedName>
        <fullName evidence="2">Uncharacterized protein</fullName>
    </submittedName>
</protein>
<dbReference type="OrthoDB" id="5422613at2759"/>
<name>A0A0L1IZ70_ASPN3</name>
<feature type="compositionally biased region" description="Basic and acidic residues" evidence="1">
    <location>
        <begin position="40"/>
        <end position="49"/>
    </location>
</feature>
<comment type="caution">
    <text evidence="2">The sequence shown here is derived from an EMBL/GenBank/DDBJ whole genome shotgun (WGS) entry which is preliminary data.</text>
</comment>
<dbReference type="PANTHER" id="PTHR38167:SF1">
    <property type="entry name" value="C2H2-TYPE DOMAIN-CONTAINING PROTEIN"/>
    <property type="match status" value="1"/>
</dbReference>
<evidence type="ECO:0000313" key="2">
    <source>
        <dbReference type="EMBL" id="KNG84856.1"/>
    </source>
</evidence>
<dbReference type="EMBL" id="JNOM01000184">
    <property type="protein sequence ID" value="KNG84856.1"/>
    <property type="molecule type" value="Genomic_DNA"/>
</dbReference>
<organism evidence="2 3">
    <name type="scientific">Aspergillus nomiae NRRL (strain ATCC 15546 / NRRL 13137 / CBS 260.88 / M93)</name>
    <dbReference type="NCBI Taxonomy" id="1509407"/>
    <lineage>
        <taxon>Eukaryota</taxon>
        <taxon>Fungi</taxon>
        <taxon>Dikarya</taxon>
        <taxon>Ascomycota</taxon>
        <taxon>Pezizomycotina</taxon>
        <taxon>Eurotiomycetes</taxon>
        <taxon>Eurotiomycetidae</taxon>
        <taxon>Eurotiales</taxon>
        <taxon>Aspergillaceae</taxon>
        <taxon>Aspergillus</taxon>
        <taxon>Aspergillus subgen. Circumdati</taxon>
    </lineage>
</organism>
<keyword evidence="3" id="KW-1185">Reference proteome</keyword>
<dbReference type="PANTHER" id="PTHR38167">
    <property type="entry name" value="C2H2-TYPE DOMAIN-CONTAINING PROTEIN"/>
    <property type="match status" value="1"/>
</dbReference>
<dbReference type="STRING" id="1509407.A0A0L1IZ70"/>
<dbReference type="AlphaFoldDB" id="A0A0L1IZ70"/>
<evidence type="ECO:0000256" key="1">
    <source>
        <dbReference type="SAM" id="MobiDB-lite"/>
    </source>
</evidence>
<dbReference type="RefSeq" id="XP_015405779.1">
    <property type="nucleotide sequence ID" value="XM_015552912.1"/>
</dbReference>